<protein>
    <recommendedName>
        <fullName evidence="4">DUF4412 domain-containing protein</fullName>
    </recommendedName>
</protein>
<reference evidence="2 3" key="1">
    <citation type="journal article" date="2013" name="Appl. Environ. Microbiol.">
        <title>The genome of the alga-associated marine flavobacterium Formosa agariphila KMM 3901T reveals a broad potential for degradation of algal polysaccharides.</title>
        <authorList>
            <person name="Mann A.J."/>
            <person name="Hahnke R.L."/>
            <person name="Huang S."/>
            <person name="Werner J."/>
            <person name="Xing P."/>
            <person name="Barbeyron T."/>
            <person name="Huettel B."/>
            <person name="Stueber K."/>
            <person name="Reinhardt R."/>
            <person name="Harder J."/>
            <person name="Gloeckner F.O."/>
            <person name="Amann R.I."/>
            <person name="Teeling H."/>
        </authorList>
    </citation>
    <scope>NUCLEOTIDE SEQUENCE [LARGE SCALE GENOMIC DNA]</scope>
    <source>
        <strain evidence="3">DSM 15362 / KCTC 12365 / LMG 23005 / KMM 3901</strain>
    </source>
</reference>
<dbReference type="AlphaFoldDB" id="T2KKP7"/>
<feature type="signal peptide" evidence="1">
    <location>
        <begin position="1"/>
        <end position="21"/>
    </location>
</feature>
<dbReference type="RefSeq" id="WP_084817482.1">
    <property type="nucleotide sequence ID" value="NZ_HG315671.1"/>
</dbReference>
<accession>T2KKP7</accession>
<sequence length="288" mass="32935">MKTKNLLFVLALLMCTTSMHSQFLRKLKNKLEQVTEDVVINKTSEKAGQSLDKTLDNILGLDGASYDGNIGDISFGSISVGDPALLPDSYTFEWKYRLLIEGSSSDPMEIIYYLKPDEKYFGMQPQLEEIKKNQDMFMVMDVENNLNAIFMTNKKTKTGMVMKTNNTLDNLNTDESLENDYTFTEIEDKVINGKTCKGFRMENKDAVMTMYNDMNAPVSFVSIFGINTKNAPKGFNPKWLNKVENSMVMEINYTNKSNNESTTMRCLELVEQHLEIRKNDYEFTAFGQ</sequence>
<proteinExistence type="predicted"/>
<evidence type="ECO:0000313" key="2">
    <source>
        <dbReference type="EMBL" id="CDF79001.1"/>
    </source>
</evidence>
<evidence type="ECO:0000256" key="1">
    <source>
        <dbReference type="SAM" id="SignalP"/>
    </source>
</evidence>
<dbReference type="STRING" id="1347342.BN863_12890"/>
<dbReference type="OrthoDB" id="1524221at2"/>
<dbReference type="PATRIC" id="fig|1347342.6.peg.1299"/>
<dbReference type="eggNOG" id="ENOG50301D7">
    <property type="taxonomic scope" value="Bacteria"/>
</dbReference>
<keyword evidence="1" id="KW-0732">Signal</keyword>
<organism evidence="2 3">
    <name type="scientific">Formosa agariphila (strain DSM 15362 / KCTC 12365 / LMG 23005 / KMM 3901 / M-2Alg 35-1)</name>
    <dbReference type="NCBI Taxonomy" id="1347342"/>
    <lineage>
        <taxon>Bacteria</taxon>
        <taxon>Pseudomonadati</taxon>
        <taxon>Bacteroidota</taxon>
        <taxon>Flavobacteriia</taxon>
        <taxon>Flavobacteriales</taxon>
        <taxon>Flavobacteriaceae</taxon>
        <taxon>Formosa</taxon>
    </lineage>
</organism>
<evidence type="ECO:0000313" key="3">
    <source>
        <dbReference type="Proteomes" id="UP000016160"/>
    </source>
</evidence>
<evidence type="ECO:0008006" key="4">
    <source>
        <dbReference type="Google" id="ProtNLM"/>
    </source>
</evidence>
<feature type="chain" id="PRO_5004590870" description="DUF4412 domain-containing protein" evidence="1">
    <location>
        <begin position="22"/>
        <end position="288"/>
    </location>
</feature>
<dbReference type="Proteomes" id="UP000016160">
    <property type="component" value="Chromosome"/>
</dbReference>
<dbReference type="EMBL" id="HG315671">
    <property type="protein sequence ID" value="CDF79001.1"/>
    <property type="molecule type" value="Genomic_DNA"/>
</dbReference>
<keyword evidence="3" id="KW-1185">Reference proteome</keyword>
<gene>
    <name evidence="2" type="ORF">BN863_12890</name>
</gene>
<dbReference type="HOGENOM" id="CLU_1014745_0_0_10"/>
<name>T2KKP7_FORAG</name>